<organism evidence="1 2">
    <name type="scientific">Rhizoctonia solani AG-3 Rhs1AP</name>
    <dbReference type="NCBI Taxonomy" id="1086054"/>
    <lineage>
        <taxon>Eukaryota</taxon>
        <taxon>Fungi</taxon>
        <taxon>Dikarya</taxon>
        <taxon>Basidiomycota</taxon>
        <taxon>Agaricomycotina</taxon>
        <taxon>Agaricomycetes</taxon>
        <taxon>Cantharellales</taxon>
        <taxon>Ceratobasidiaceae</taxon>
        <taxon>Rhizoctonia</taxon>
    </lineage>
</organism>
<name>X8J1V5_9AGAM</name>
<evidence type="ECO:0000313" key="2">
    <source>
        <dbReference type="Proteomes" id="UP000030108"/>
    </source>
</evidence>
<sequence length="303" mass="33506">MGLQSTSQASFQFTHSFLWTASGLPVHVGKAFGRVHQQTYLFGNILDKAKMYLALSKADVRDIPKISEKILFGYYVHLHHKFGSDLDNKLLNDTPDWEFCNTLSQQLQLGCSQACTNDIAVLKEVCPYWPQFSNLLFNHTRGWATDEYAQALRTPDLDLNNPELWLALAQGLTDAPLHHYFAGLFLDNKLPTEGQHPLEGFCHGSLFVDAALGVYCGPRASKHLPPSAGGCRSKAVISASLALLEEEEFKPKVNALIVHLNKIIFPHLHILPQDGPSAGAQSTREKVLAIVCARCTHSGMNTT</sequence>
<dbReference type="Proteomes" id="UP000030108">
    <property type="component" value="Unassembled WGS sequence"/>
</dbReference>
<dbReference type="InterPro" id="IPR046521">
    <property type="entry name" value="DUF6698"/>
</dbReference>
<gene>
    <name evidence="1" type="ORF">RSOL_148600</name>
</gene>
<accession>X8J1V5</accession>
<dbReference type="OrthoDB" id="3220614at2759"/>
<protein>
    <submittedName>
        <fullName evidence="1">Uncharacterized protein</fullName>
    </submittedName>
</protein>
<dbReference type="AlphaFoldDB" id="X8J1V5"/>
<proteinExistence type="predicted"/>
<reference evidence="2" key="1">
    <citation type="journal article" date="2014" name="Genome Announc.">
        <title>Draft genome sequence of the plant-pathogenic soil fungus Rhizoctonia solani anastomosis group 3 strain Rhs1AP.</title>
        <authorList>
            <person name="Cubeta M.A."/>
            <person name="Thomas E."/>
            <person name="Dean R.A."/>
            <person name="Jabaji S."/>
            <person name="Neate S.M."/>
            <person name="Tavantzis S."/>
            <person name="Toda T."/>
            <person name="Vilgalys R."/>
            <person name="Bharathan N."/>
            <person name="Fedorova-Abrams N."/>
            <person name="Pakala S.B."/>
            <person name="Pakala S.M."/>
            <person name="Zafar N."/>
            <person name="Joardar V."/>
            <person name="Losada L."/>
            <person name="Nierman W.C."/>
        </authorList>
    </citation>
    <scope>NUCLEOTIDE SEQUENCE [LARGE SCALE GENOMIC DNA]</scope>
    <source>
        <strain evidence="2">AG-3</strain>
    </source>
</reference>
<comment type="caution">
    <text evidence="1">The sequence shown here is derived from an EMBL/GenBank/DDBJ whole genome shotgun (WGS) entry which is preliminary data.</text>
</comment>
<feature type="non-terminal residue" evidence="1">
    <location>
        <position position="303"/>
    </location>
</feature>
<dbReference type="Pfam" id="PF20414">
    <property type="entry name" value="DUF6698"/>
    <property type="match status" value="1"/>
</dbReference>
<dbReference type="EMBL" id="JATN01000322">
    <property type="protein sequence ID" value="EUC55965.1"/>
    <property type="molecule type" value="Genomic_DNA"/>
</dbReference>
<evidence type="ECO:0000313" key="1">
    <source>
        <dbReference type="EMBL" id="EUC55965.1"/>
    </source>
</evidence>